<dbReference type="PROSITE" id="PS51257">
    <property type="entry name" value="PROKAR_LIPOPROTEIN"/>
    <property type="match status" value="1"/>
</dbReference>
<dbReference type="OrthoDB" id="9153754at2"/>
<accession>A0A1I7A894</accession>
<name>A0A1I7A894_9BURK</name>
<evidence type="ECO:0000313" key="3">
    <source>
        <dbReference type="EMBL" id="SFT71149.1"/>
    </source>
</evidence>
<keyword evidence="2" id="KW-0732">Signal</keyword>
<evidence type="ECO:0000256" key="2">
    <source>
        <dbReference type="SAM" id="SignalP"/>
    </source>
</evidence>
<evidence type="ECO:0000256" key="1">
    <source>
        <dbReference type="SAM" id="MobiDB-lite"/>
    </source>
</evidence>
<proteinExistence type="predicted"/>
<gene>
    <name evidence="3" type="ORF">SAMN05192563_1003164</name>
</gene>
<protein>
    <submittedName>
        <fullName evidence="3">Uncharacterized protein</fullName>
    </submittedName>
</protein>
<reference evidence="3 4" key="1">
    <citation type="submission" date="2016-10" db="EMBL/GenBank/DDBJ databases">
        <authorList>
            <person name="de Groot N.N."/>
        </authorList>
    </citation>
    <scope>NUCLEOTIDE SEQUENCE [LARGE SCALE GENOMIC DNA]</scope>
    <source>
        <strain evidence="3 4">LMG 27731</strain>
    </source>
</reference>
<feature type="signal peptide" evidence="2">
    <location>
        <begin position="1"/>
        <end position="20"/>
    </location>
</feature>
<feature type="compositionally biased region" description="Low complexity" evidence="1">
    <location>
        <begin position="29"/>
        <end position="49"/>
    </location>
</feature>
<dbReference type="EMBL" id="FPBH01000003">
    <property type="protein sequence ID" value="SFT71149.1"/>
    <property type="molecule type" value="Genomic_DNA"/>
</dbReference>
<dbReference type="AlphaFoldDB" id="A0A1I7A894"/>
<sequence>MKPIAAVAAVAFATSLVLSACGGDDVSKTSGNASTGSGGTTSSPGNPSNPGGGTSVKAGWSTAAAVDGKGPEFSPSVAIDAKGNALALWMTNGPNGSLGNELWSSRYVPGTGWATPVRVDTSDGTVDMSGPGASAPLLVGGADGHALALWQQFLGGTGYGLWVRPYDPASGWGTAVELAPDETSFAWTAGVDGKGNAIVAWQQKTDVADTRVFTSRFTVGGSWSSPGQIVQPAQTGPGAVTGVGGQGIHNVELNLAMTPSGNAVLAWRQTDSTKSALWTTTYDPSNGWANASPVVVEAGSPGSRAVFAPEAGMDAKGNIMLVWGEVDIDSNGAHTTTMSQRYVAGTGWQAVLPVMPFVDTADIGYYPQLATNDQGVAAVTWIMPDGTLRANVTDANGVWGATQQMTAHVYQLNNRQPRIAVDATGNATVVWQDTSTATSTDIVTNRYANGAWGTPTLFGQQPQDATWPALAVNASGVTALIWQLYKDSTVGDIVQTSFYTPGT</sequence>
<dbReference type="RefSeq" id="WP_093633396.1">
    <property type="nucleotide sequence ID" value="NZ_FPBH01000003.1"/>
</dbReference>
<dbReference type="Proteomes" id="UP000198844">
    <property type="component" value="Unassembled WGS sequence"/>
</dbReference>
<feature type="region of interest" description="Disordered" evidence="1">
    <location>
        <begin position="29"/>
        <end position="58"/>
    </location>
</feature>
<organism evidence="3 4">
    <name type="scientific">Paraburkholderia aspalathi</name>
    <dbReference type="NCBI Taxonomy" id="1324617"/>
    <lineage>
        <taxon>Bacteria</taxon>
        <taxon>Pseudomonadati</taxon>
        <taxon>Pseudomonadota</taxon>
        <taxon>Betaproteobacteria</taxon>
        <taxon>Burkholderiales</taxon>
        <taxon>Burkholderiaceae</taxon>
        <taxon>Paraburkholderia</taxon>
    </lineage>
</organism>
<evidence type="ECO:0000313" key="4">
    <source>
        <dbReference type="Proteomes" id="UP000198844"/>
    </source>
</evidence>
<feature type="chain" id="PRO_5011527797" evidence="2">
    <location>
        <begin position="21"/>
        <end position="503"/>
    </location>
</feature>